<comment type="similarity">
    <text evidence="9">Belongs to the ABC transporter superfamily. ABCB family. Heavy Metal importer (TC 3.A.1.210) subfamily.</text>
</comment>
<evidence type="ECO:0000256" key="1">
    <source>
        <dbReference type="ARBA" id="ARBA00004651"/>
    </source>
</evidence>
<comment type="subcellular location">
    <subcellularLocation>
        <location evidence="1">Cell membrane</location>
        <topology evidence="1">Multi-pass membrane protein</topology>
    </subcellularLocation>
</comment>
<evidence type="ECO:0000256" key="6">
    <source>
        <dbReference type="ARBA" id="ARBA00022840"/>
    </source>
</evidence>
<comment type="caution">
    <text evidence="13">The sequence shown here is derived from an EMBL/GenBank/DDBJ whole genome shotgun (WGS) entry which is preliminary data.</text>
</comment>
<dbReference type="PROSITE" id="PS50893">
    <property type="entry name" value="ABC_TRANSPORTER_2"/>
    <property type="match status" value="1"/>
</dbReference>
<gene>
    <name evidence="13" type="ORF">Fcan01_03335</name>
</gene>
<dbReference type="GO" id="GO:0016887">
    <property type="term" value="F:ATP hydrolysis activity"/>
    <property type="evidence" value="ECO:0007669"/>
    <property type="project" value="InterPro"/>
</dbReference>
<keyword evidence="6 13" id="KW-0067">ATP-binding</keyword>
<dbReference type="EMBL" id="LNIX01000001">
    <property type="protein sequence ID" value="OXA62419.1"/>
    <property type="molecule type" value="Genomic_DNA"/>
</dbReference>
<dbReference type="PANTHER" id="PTHR24221">
    <property type="entry name" value="ATP-BINDING CASSETTE SUB-FAMILY B"/>
    <property type="match status" value="1"/>
</dbReference>
<dbReference type="SUPFAM" id="SSF90123">
    <property type="entry name" value="ABC transporter transmembrane region"/>
    <property type="match status" value="1"/>
</dbReference>
<dbReference type="Proteomes" id="UP000198287">
    <property type="component" value="Unassembled WGS sequence"/>
</dbReference>
<dbReference type="SMART" id="SM00382">
    <property type="entry name" value="AAA"/>
    <property type="match status" value="1"/>
</dbReference>
<dbReference type="PROSITE" id="PS50929">
    <property type="entry name" value="ABC_TM1F"/>
    <property type="match status" value="1"/>
</dbReference>
<evidence type="ECO:0000256" key="4">
    <source>
        <dbReference type="ARBA" id="ARBA00022692"/>
    </source>
</evidence>
<dbReference type="InterPro" id="IPR039421">
    <property type="entry name" value="Type_1_exporter"/>
</dbReference>
<dbReference type="GO" id="GO:0005886">
    <property type="term" value="C:plasma membrane"/>
    <property type="evidence" value="ECO:0007669"/>
    <property type="project" value="UniProtKB-SubCell"/>
</dbReference>
<dbReference type="InterPro" id="IPR003439">
    <property type="entry name" value="ABC_transporter-like_ATP-bd"/>
</dbReference>
<dbReference type="Gene3D" id="1.20.1560.10">
    <property type="entry name" value="ABC transporter type 1, transmembrane domain"/>
    <property type="match status" value="1"/>
</dbReference>
<evidence type="ECO:0000256" key="2">
    <source>
        <dbReference type="ARBA" id="ARBA00022448"/>
    </source>
</evidence>
<evidence type="ECO:0000256" key="3">
    <source>
        <dbReference type="ARBA" id="ARBA00022475"/>
    </source>
</evidence>
<dbReference type="OMA" id="SWDYGNL"/>
<keyword evidence="7 10" id="KW-1133">Transmembrane helix</keyword>
<accession>A0A226EXY7</accession>
<dbReference type="AlphaFoldDB" id="A0A226EXY7"/>
<sequence>MFLNNCYIRALVKTDNEYFIFFKRLFWPKHSLKLKALVVASVLCVGLGLIVNLYVPIYTQIIVDLLLRTRSEEKDVKTSIFNTLCIFMVLKVLQGVGTLSLLNVLQDFLWIQLEQNARKTVQVKFFSHLHKLSMEWQVSNKTGDILGALERGSEAVTSIMERVLYSIVPTIANLSIAIIYLSIRFNGAIGLTVLCQTICYVWTTLKFTEWRSRYQKCLNRAEDEQKQQAMESLLNFETVKLFCNEGYETEKYAQKIDRFNKHQFFVLASLNLLQLLQIVIVNLGLLIGSIISLSLIVNDSTLAVGDYVLFTSYMAQLILPLNYLGSHYRTLRIDLTNVDHMMNILRQKPDEWTSSTTETTNNNEISSGQIDFREVCFSHNENKPVLQGLSFSIPAKKTIALVGESGAGKTTIVRLLTKIIASYSGDILIDGQSLKACNASSLRKLIGVVPQDTVLFHDTIRNNIRYAKLDSSDTEIVLAAQFAQIHDKIMKLPQKYDTMVGERGLKLSGGEKQRISIARMYLKNCPIIILDEASSNLDVKIEADIMTSFAKLCRNRTSLIVTHRLQSLLHVDEILVLKNGAIVESGTHSQLMTNLEGEYYGMWQQQHRERTEMK</sequence>
<organism evidence="13 14">
    <name type="scientific">Folsomia candida</name>
    <name type="common">Springtail</name>
    <dbReference type="NCBI Taxonomy" id="158441"/>
    <lineage>
        <taxon>Eukaryota</taxon>
        <taxon>Metazoa</taxon>
        <taxon>Ecdysozoa</taxon>
        <taxon>Arthropoda</taxon>
        <taxon>Hexapoda</taxon>
        <taxon>Collembola</taxon>
        <taxon>Entomobryomorpha</taxon>
        <taxon>Isotomoidea</taxon>
        <taxon>Isotomidae</taxon>
        <taxon>Proisotominae</taxon>
        <taxon>Folsomia</taxon>
    </lineage>
</organism>
<evidence type="ECO:0000256" key="5">
    <source>
        <dbReference type="ARBA" id="ARBA00022741"/>
    </source>
</evidence>
<protein>
    <submittedName>
        <fullName evidence="13">ATP-binding cassette sub-family B member 6, mitochondrial</fullName>
    </submittedName>
</protein>
<keyword evidence="8 10" id="KW-0472">Membrane</keyword>
<dbReference type="GO" id="GO:0015439">
    <property type="term" value="F:ABC-type heme transporter activity"/>
    <property type="evidence" value="ECO:0007669"/>
    <property type="project" value="TreeGrafter"/>
</dbReference>
<evidence type="ECO:0000259" key="11">
    <source>
        <dbReference type="PROSITE" id="PS50893"/>
    </source>
</evidence>
<dbReference type="OrthoDB" id="6500128at2759"/>
<dbReference type="Gene3D" id="3.40.50.300">
    <property type="entry name" value="P-loop containing nucleotide triphosphate hydrolases"/>
    <property type="match status" value="1"/>
</dbReference>
<feature type="transmembrane region" description="Helical" evidence="10">
    <location>
        <begin position="163"/>
        <end position="181"/>
    </location>
</feature>
<proteinExistence type="inferred from homology"/>
<feature type="domain" description="ABC transporter" evidence="11">
    <location>
        <begin position="370"/>
        <end position="604"/>
    </location>
</feature>
<reference evidence="13 14" key="1">
    <citation type="submission" date="2015-12" db="EMBL/GenBank/DDBJ databases">
        <title>The genome of Folsomia candida.</title>
        <authorList>
            <person name="Faddeeva A."/>
            <person name="Derks M.F."/>
            <person name="Anvar Y."/>
            <person name="Smit S."/>
            <person name="Van Straalen N."/>
            <person name="Roelofs D."/>
        </authorList>
    </citation>
    <scope>NUCLEOTIDE SEQUENCE [LARGE SCALE GENOMIC DNA]</scope>
    <source>
        <strain evidence="13 14">VU population</strain>
        <tissue evidence="13">Whole body</tissue>
    </source>
</reference>
<evidence type="ECO:0000256" key="9">
    <source>
        <dbReference type="ARBA" id="ARBA00024363"/>
    </source>
</evidence>
<keyword evidence="2" id="KW-0813">Transport</keyword>
<evidence type="ECO:0000259" key="12">
    <source>
        <dbReference type="PROSITE" id="PS50929"/>
    </source>
</evidence>
<keyword evidence="5" id="KW-0547">Nucleotide-binding</keyword>
<dbReference type="GO" id="GO:0005524">
    <property type="term" value="F:ATP binding"/>
    <property type="evidence" value="ECO:0007669"/>
    <property type="project" value="UniProtKB-KW"/>
</dbReference>
<dbReference type="InterPro" id="IPR027417">
    <property type="entry name" value="P-loop_NTPase"/>
</dbReference>
<evidence type="ECO:0000313" key="13">
    <source>
        <dbReference type="EMBL" id="OXA62419.1"/>
    </source>
</evidence>
<evidence type="ECO:0000313" key="14">
    <source>
        <dbReference type="Proteomes" id="UP000198287"/>
    </source>
</evidence>
<feature type="transmembrane region" description="Helical" evidence="10">
    <location>
        <begin position="307"/>
        <end position="325"/>
    </location>
</feature>
<dbReference type="InterPro" id="IPR011527">
    <property type="entry name" value="ABC1_TM_dom"/>
</dbReference>
<dbReference type="PANTHER" id="PTHR24221:SF654">
    <property type="entry name" value="ATP-BINDING CASSETTE SUB-FAMILY B MEMBER 6"/>
    <property type="match status" value="1"/>
</dbReference>
<dbReference type="SUPFAM" id="SSF52540">
    <property type="entry name" value="P-loop containing nucleoside triphosphate hydrolases"/>
    <property type="match status" value="1"/>
</dbReference>
<keyword evidence="4 10" id="KW-0812">Transmembrane</keyword>
<feature type="transmembrane region" description="Helical" evidence="10">
    <location>
        <begin position="79"/>
        <end position="105"/>
    </location>
</feature>
<name>A0A226EXY7_FOLCA</name>
<dbReference type="Pfam" id="PF00664">
    <property type="entry name" value="ABC_membrane"/>
    <property type="match status" value="1"/>
</dbReference>
<dbReference type="InterPro" id="IPR003593">
    <property type="entry name" value="AAA+_ATPase"/>
</dbReference>
<keyword evidence="14" id="KW-1185">Reference proteome</keyword>
<dbReference type="InterPro" id="IPR036640">
    <property type="entry name" value="ABC1_TM_sf"/>
</dbReference>
<dbReference type="Pfam" id="PF00005">
    <property type="entry name" value="ABC_tran"/>
    <property type="match status" value="1"/>
</dbReference>
<keyword evidence="3" id="KW-1003">Cell membrane</keyword>
<dbReference type="FunFam" id="3.40.50.300:FF:000221">
    <property type="entry name" value="Multidrug ABC transporter ATP-binding protein"/>
    <property type="match status" value="1"/>
</dbReference>
<dbReference type="CDD" id="cd18583">
    <property type="entry name" value="ABC_6TM_HMT1"/>
    <property type="match status" value="1"/>
</dbReference>
<feature type="transmembrane region" description="Helical" evidence="10">
    <location>
        <begin position="36"/>
        <end position="59"/>
    </location>
</feature>
<evidence type="ECO:0000256" key="10">
    <source>
        <dbReference type="SAM" id="Phobius"/>
    </source>
</evidence>
<dbReference type="GO" id="GO:0005774">
    <property type="term" value="C:vacuolar membrane"/>
    <property type="evidence" value="ECO:0007669"/>
    <property type="project" value="TreeGrafter"/>
</dbReference>
<evidence type="ECO:0000256" key="7">
    <source>
        <dbReference type="ARBA" id="ARBA00022989"/>
    </source>
</evidence>
<feature type="domain" description="ABC transmembrane type-1" evidence="12">
    <location>
        <begin position="39"/>
        <end position="331"/>
    </location>
</feature>
<dbReference type="InterPro" id="IPR017871">
    <property type="entry name" value="ABC_transporter-like_CS"/>
</dbReference>
<dbReference type="PROSITE" id="PS00211">
    <property type="entry name" value="ABC_TRANSPORTER_1"/>
    <property type="match status" value="1"/>
</dbReference>
<evidence type="ECO:0000256" key="8">
    <source>
        <dbReference type="ARBA" id="ARBA00023136"/>
    </source>
</evidence>
<feature type="transmembrane region" description="Helical" evidence="10">
    <location>
        <begin position="264"/>
        <end position="287"/>
    </location>
</feature>
<dbReference type="GO" id="GO:0020037">
    <property type="term" value="F:heme binding"/>
    <property type="evidence" value="ECO:0007669"/>
    <property type="project" value="TreeGrafter"/>
</dbReference>